<evidence type="ECO:0000256" key="7">
    <source>
        <dbReference type="HAMAP-Rule" id="MF_00107"/>
    </source>
</evidence>
<dbReference type="GO" id="GO:0016114">
    <property type="term" value="P:terpenoid biosynthetic process"/>
    <property type="evidence" value="ECO:0007669"/>
    <property type="project" value="InterPro"/>
</dbReference>
<dbReference type="InterPro" id="IPR020555">
    <property type="entry name" value="MECDP_synthase_CS"/>
</dbReference>
<dbReference type="EC" id="4.6.1.12" evidence="3 7"/>
<dbReference type="PATRIC" id="fig|1684.4.peg.973"/>
<feature type="binding site" evidence="7">
    <location>
        <begin position="136"/>
        <end position="139"/>
    </location>
    <ligand>
        <name>4-CDP-2-C-methyl-D-erythritol 2-phosphate</name>
        <dbReference type="ChEBI" id="CHEBI:57919"/>
    </ligand>
</feature>
<dbReference type="PANTHER" id="PTHR43181">
    <property type="entry name" value="2-C-METHYL-D-ERYTHRITOL 2,4-CYCLODIPHOSPHATE SYNTHASE, CHLOROPLASTIC"/>
    <property type="match status" value="1"/>
</dbReference>
<dbReference type="GO" id="GO:0008685">
    <property type="term" value="F:2-C-methyl-D-erythritol 2,4-cyclodiphosphate synthase activity"/>
    <property type="evidence" value="ECO:0007669"/>
    <property type="project" value="UniProtKB-UniRule"/>
</dbReference>
<feature type="site" description="Transition state stabilizer" evidence="7">
    <location>
        <position position="40"/>
    </location>
</feature>
<dbReference type="Gene3D" id="3.30.1330.50">
    <property type="entry name" value="2-C-methyl-D-erythritol 2,4-cyclodiphosphate synthase"/>
    <property type="match status" value="1"/>
</dbReference>
<dbReference type="PROSITE" id="PS01350">
    <property type="entry name" value="ISPF"/>
    <property type="match status" value="1"/>
</dbReference>
<comment type="subunit">
    <text evidence="7">Homotrimer.</text>
</comment>
<dbReference type="GO" id="GO:0046872">
    <property type="term" value="F:metal ion binding"/>
    <property type="evidence" value="ECO:0007669"/>
    <property type="project" value="UniProtKB-KW"/>
</dbReference>
<feature type="site" description="Transition state stabilizer" evidence="7">
    <location>
        <position position="137"/>
    </location>
</feature>
<comment type="pathway">
    <text evidence="2 7">Isoprenoid biosynthesis; isopentenyl diphosphate biosynthesis via DXP pathway; isopentenyl diphosphate from 1-deoxy-D-xylulose 5-phosphate: step 4/6.</text>
</comment>
<feature type="binding site" evidence="7">
    <location>
        <position position="48"/>
    </location>
    <ligand>
        <name>a divalent metal cation</name>
        <dbReference type="ChEBI" id="CHEBI:60240"/>
    </ligand>
</feature>
<dbReference type="GO" id="GO:0019288">
    <property type="term" value="P:isopentenyl diphosphate biosynthetic process, methylerythritol 4-phosphate pathway"/>
    <property type="evidence" value="ECO:0007669"/>
    <property type="project" value="UniProtKB-UniRule"/>
</dbReference>
<proteinExistence type="inferred from homology"/>
<feature type="binding site" evidence="7">
    <location>
        <position position="146"/>
    </location>
    <ligand>
        <name>4-CDP-2-C-methyl-D-erythritol 2-phosphate</name>
        <dbReference type="ChEBI" id="CHEBI:57919"/>
    </ligand>
</feature>
<dbReference type="OrthoDB" id="9804336at2"/>
<comment type="caution">
    <text evidence="7">Lacks conserved residue(s) required for the propagation of feature annotation.</text>
</comment>
<comment type="caution">
    <text evidence="9">The sequence shown here is derived from an EMBL/GenBank/DDBJ whole genome shotgun (WGS) entry which is preliminary data.</text>
</comment>
<evidence type="ECO:0000256" key="1">
    <source>
        <dbReference type="ARBA" id="ARBA00000200"/>
    </source>
</evidence>
<protein>
    <recommendedName>
        <fullName evidence="3 7">2-C-methyl-D-erythritol 2,4-cyclodiphosphate synthase</fullName>
        <shortName evidence="7">MECDP-synthase</shortName>
        <shortName evidence="7">MECPP-synthase</shortName>
        <shortName evidence="7">MECPS</shortName>
        <ecNumber evidence="3 7">4.6.1.12</ecNumber>
    </recommendedName>
</protein>
<feature type="binding site" evidence="7">
    <location>
        <begin position="11"/>
        <end position="13"/>
    </location>
    <ligand>
        <name>4-CDP-2-C-methyl-D-erythritol 2-phosphate</name>
        <dbReference type="ChEBI" id="CHEBI:57919"/>
    </ligand>
</feature>
<keyword evidence="4 7" id="KW-0479">Metal-binding</keyword>
<dbReference type="EMBL" id="JWME01000011">
    <property type="protein sequence ID" value="KJY49598.1"/>
    <property type="molecule type" value="Genomic_DNA"/>
</dbReference>
<dbReference type="PANTHER" id="PTHR43181:SF1">
    <property type="entry name" value="2-C-METHYL-D-ERYTHRITOL 2,4-CYCLODIPHOSPHATE SYNTHASE, CHLOROPLASTIC"/>
    <property type="match status" value="1"/>
</dbReference>
<evidence type="ECO:0000259" key="8">
    <source>
        <dbReference type="Pfam" id="PF02542"/>
    </source>
</evidence>
<comment type="catalytic activity">
    <reaction evidence="1 7">
        <text>4-CDP-2-C-methyl-D-erythritol 2-phosphate = 2-C-methyl-D-erythritol 2,4-cyclic diphosphate + CMP</text>
        <dbReference type="Rhea" id="RHEA:23864"/>
        <dbReference type="ChEBI" id="CHEBI:57919"/>
        <dbReference type="ChEBI" id="CHEBI:58483"/>
        <dbReference type="ChEBI" id="CHEBI:60377"/>
        <dbReference type="EC" id="4.6.1.12"/>
    </reaction>
</comment>
<accession>A0A0F4KU71</accession>
<evidence type="ECO:0000256" key="5">
    <source>
        <dbReference type="ARBA" id="ARBA00023229"/>
    </source>
</evidence>
<organism evidence="9 10">
    <name type="scientific">Bifidobacterium asteroides</name>
    <dbReference type="NCBI Taxonomy" id="1684"/>
    <lineage>
        <taxon>Bacteria</taxon>
        <taxon>Bacillati</taxon>
        <taxon>Actinomycetota</taxon>
        <taxon>Actinomycetes</taxon>
        <taxon>Bifidobacteriales</taxon>
        <taxon>Bifidobacteriaceae</taxon>
        <taxon>Bifidobacterium</taxon>
    </lineage>
</organism>
<evidence type="ECO:0000313" key="10">
    <source>
        <dbReference type="Proteomes" id="UP000033648"/>
    </source>
</evidence>
<name>A0A0F4KU71_9BIFI</name>
<feature type="binding site" evidence="7">
    <location>
        <position position="143"/>
    </location>
    <ligand>
        <name>4-CDP-2-C-methyl-D-erythritol 2-phosphate</name>
        <dbReference type="ChEBI" id="CHEBI:57919"/>
    </ligand>
</feature>
<dbReference type="AlphaFoldDB" id="A0A0F4KU71"/>
<dbReference type="Proteomes" id="UP000033648">
    <property type="component" value="Unassembled WGS sequence"/>
</dbReference>
<feature type="binding site" evidence="7">
    <location>
        <begin position="62"/>
        <end position="64"/>
    </location>
    <ligand>
        <name>4-CDP-2-C-methyl-D-erythritol 2-phosphate</name>
        <dbReference type="ChEBI" id="CHEBI:57919"/>
    </ligand>
</feature>
<feature type="binding site" evidence="7">
    <location>
        <position position="11"/>
    </location>
    <ligand>
        <name>a divalent metal cation</name>
        <dbReference type="ChEBI" id="CHEBI:60240"/>
    </ligand>
</feature>
<feature type="domain" description="2-C-methyl-D-erythritol 2,4-cyclodiphosphate synthase" evidence="8">
    <location>
        <begin position="6"/>
        <end position="158"/>
    </location>
</feature>
<dbReference type="SUPFAM" id="SSF69765">
    <property type="entry name" value="IpsF-like"/>
    <property type="match status" value="1"/>
</dbReference>
<reference evidence="9 10" key="1">
    <citation type="submission" date="2014-12" db="EMBL/GenBank/DDBJ databases">
        <title>Comparative genomics of the lactic acid bacteria isolated from the honey bee gut.</title>
        <authorList>
            <person name="Ellegaard K.M."/>
            <person name="Tamarit D."/>
            <person name="Javelind E."/>
            <person name="Olofsson T."/>
            <person name="Andersson S.G."/>
            <person name="Vasquez A."/>
        </authorList>
    </citation>
    <scope>NUCLEOTIDE SEQUENCE [LARGE SCALE GENOMIC DNA]</scope>
    <source>
        <strain evidence="9 10">Bin2</strain>
    </source>
</reference>
<comment type="similarity">
    <text evidence="7">Belongs to the IspF family.</text>
</comment>
<dbReference type="Pfam" id="PF02542">
    <property type="entry name" value="YgbB"/>
    <property type="match status" value="1"/>
</dbReference>
<evidence type="ECO:0000313" key="9">
    <source>
        <dbReference type="EMBL" id="KJY49598.1"/>
    </source>
</evidence>
<dbReference type="HAMAP" id="MF_00107">
    <property type="entry name" value="IspF"/>
    <property type="match status" value="1"/>
</dbReference>
<keyword evidence="5 7" id="KW-0414">Isoprene biosynthesis</keyword>
<evidence type="ECO:0000256" key="3">
    <source>
        <dbReference type="ARBA" id="ARBA00012579"/>
    </source>
</evidence>
<dbReference type="UniPathway" id="UPA00056">
    <property type="reaction ID" value="UER00095"/>
</dbReference>
<dbReference type="InterPro" id="IPR036571">
    <property type="entry name" value="MECDP_synthase_sf"/>
</dbReference>
<evidence type="ECO:0000256" key="4">
    <source>
        <dbReference type="ARBA" id="ARBA00022723"/>
    </source>
</evidence>
<evidence type="ECO:0000256" key="2">
    <source>
        <dbReference type="ARBA" id="ARBA00004709"/>
    </source>
</evidence>
<comment type="cofactor">
    <cofactor evidence="7">
        <name>a divalent metal cation</name>
        <dbReference type="ChEBI" id="CHEBI:60240"/>
    </cofactor>
    <text evidence="7">Binds 1 divalent metal cation per subunit.</text>
</comment>
<sequence>MGHPSIGLGFDAHRFDPTGERPLWLACLSWNDGTPGLLGDSDGDAAAHALIDAILSAADLGDIGTLFGLGAQAPGAGMHGSAMLEKTMDCLHGHGRRLLNASLVIVGQRPRISSRRHLAQQAMSQAVGAPVRLTATTTDGMGFTGHDEGIAVMATAMVD</sequence>
<feature type="binding site" evidence="7">
    <location>
        <position position="13"/>
    </location>
    <ligand>
        <name>a divalent metal cation</name>
        <dbReference type="ChEBI" id="CHEBI:60240"/>
    </ligand>
</feature>
<dbReference type="CDD" id="cd00554">
    <property type="entry name" value="MECDP_synthase"/>
    <property type="match status" value="1"/>
</dbReference>
<evidence type="ECO:0000256" key="6">
    <source>
        <dbReference type="ARBA" id="ARBA00023239"/>
    </source>
</evidence>
<comment type="function">
    <text evidence="7">Involved in the biosynthesis of isopentenyl diphosphate (IPP) and dimethylallyl diphosphate (DMAPP), two major building blocks of isoprenoid compounds. Catalyzes the conversion of 4-diphosphocytidyl-2-C-methyl-D-erythritol 2-phosphate (CDP-ME2P) to 2-C-methyl-D-erythritol 2,4-cyclodiphosphate (ME-CPP) with a corresponding release of cytidine 5-monophosphate (CMP).</text>
</comment>
<keyword evidence="6 7" id="KW-0456">Lyase</keyword>
<dbReference type="InterPro" id="IPR003526">
    <property type="entry name" value="MECDP_synthase"/>
</dbReference>
<gene>
    <name evidence="7 9" type="primary">ispF</name>
    <name evidence="9" type="ORF">JF69_09040</name>
</gene>